<proteinExistence type="predicted"/>
<sequence length="106" mass="11864">MQRVQKYLNSLRSRTSTRDTTRSSKNNESNARTTKDHQRSDPEPISGPAEKLPLSNPHLAADGDMKEAEGNSTNNAMRPQQQQELLATDGDEEEKCEEQKTLSHLG</sequence>
<dbReference type="EMBL" id="BART01010024">
    <property type="protein sequence ID" value="GAG84078.1"/>
    <property type="molecule type" value="Genomic_DNA"/>
</dbReference>
<gene>
    <name evidence="2" type="ORF">S01H4_21994</name>
</gene>
<dbReference type="AlphaFoldDB" id="X1BJ08"/>
<accession>X1BJ08</accession>
<protein>
    <submittedName>
        <fullName evidence="2">Uncharacterized protein</fullName>
    </submittedName>
</protein>
<evidence type="ECO:0000313" key="2">
    <source>
        <dbReference type="EMBL" id="GAG84078.1"/>
    </source>
</evidence>
<organism evidence="2">
    <name type="scientific">marine sediment metagenome</name>
    <dbReference type="NCBI Taxonomy" id="412755"/>
    <lineage>
        <taxon>unclassified sequences</taxon>
        <taxon>metagenomes</taxon>
        <taxon>ecological metagenomes</taxon>
    </lineage>
</organism>
<comment type="caution">
    <text evidence="2">The sequence shown here is derived from an EMBL/GenBank/DDBJ whole genome shotgun (WGS) entry which is preliminary data.</text>
</comment>
<feature type="region of interest" description="Disordered" evidence="1">
    <location>
        <begin position="1"/>
        <end position="106"/>
    </location>
</feature>
<feature type="compositionally biased region" description="Basic and acidic residues" evidence="1">
    <location>
        <begin position="97"/>
        <end position="106"/>
    </location>
</feature>
<name>X1BJ08_9ZZZZ</name>
<feature type="compositionally biased region" description="Polar residues" evidence="1">
    <location>
        <begin position="70"/>
        <end position="85"/>
    </location>
</feature>
<reference evidence="2" key="1">
    <citation type="journal article" date="2014" name="Front. Microbiol.">
        <title>High frequency of phylogenetically diverse reductive dehalogenase-homologous genes in deep subseafloor sedimentary metagenomes.</title>
        <authorList>
            <person name="Kawai M."/>
            <person name="Futagami T."/>
            <person name="Toyoda A."/>
            <person name="Takaki Y."/>
            <person name="Nishi S."/>
            <person name="Hori S."/>
            <person name="Arai W."/>
            <person name="Tsubouchi T."/>
            <person name="Morono Y."/>
            <person name="Uchiyama I."/>
            <person name="Ito T."/>
            <person name="Fujiyama A."/>
            <person name="Inagaki F."/>
            <person name="Takami H."/>
        </authorList>
    </citation>
    <scope>NUCLEOTIDE SEQUENCE</scope>
    <source>
        <strain evidence="2">Expedition CK06-06</strain>
    </source>
</reference>
<feature type="compositionally biased region" description="Basic and acidic residues" evidence="1">
    <location>
        <begin position="33"/>
        <end position="42"/>
    </location>
</feature>
<evidence type="ECO:0000256" key="1">
    <source>
        <dbReference type="SAM" id="MobiDB-lite"/>
    </source>
</evidence>